<accession>A0AAV7JWX4</accession>
<dbReference type="AlphaFoldDB" id="A0AAV7JWX4"/>
<dbReference type="Proteomes" id="UP001165289">
    <property type="component" value="Unassembled WGS sequence"/>
</dbReference>
<comment type="caution">
    <text evidence="2">The sequence shown here is derived from an EMBL/GenBank/DDBJ whole genome shotgun (WGS) entry which is preliminary data.</text>
</comment>
<dbReference type="InterPro" id="IPR053164">
    <property type="entry name" value="IS1016-like_transposase"/>
</dbReference>
<dbReference type="PANTHER" id="PTHR47163">
    <property type="entry name" value="DDE_TNP_IS1595 DOMAIN-CONTAINING PROTEIN"/>
    <property type="match status" value="1"/>
</dbReference>
<reference evidence="2 3" key="1">
    <citation type="journal article" date="2023" name="BMC Biol.">
        <title>The compact genome of the sponge Oopsacas minuta (Hexactinellida) is lacking key metazoan core genes.</title>
        <authorList>
            <person name="Santini S."/>
            <person name="Schenkelaars Q."/>
            <person name="Jourda C."/>
            <person name="Duchesne M."/>
            <person name="Belahbib H."/>
            <person name="Rocher C."/>
            <person name="Selva M."/>
            <person name="Riesgo A."/>
            <person name="Vervoort M."/>
            <person name="Leys S.P."/>
            <person name="Kodjabachian L."/>
            <person name="Le Bivic A."/>
            <person name="Borchiellini C."/>
            <person name="Claverie J.M."/>
            <person name="Renard E."/>
        </authorList>
    </citation>
    <scope>NUCLEOTIDE SEQUENCE [LARGE SCALE GENOMIC DNA]</scope>
    <source>
        <strain evidence="2">SPO-2</strain>
    </source>
</reference>
<evidence type="ECO:0000313" key="2">
    <source>
        <dbReference type="EMBL" id="KAI6653004.1"/>
    </source>
</evidence>
<dbReference type="EMBL" id="JAKMXF010000296">
    <property type="protein sequence ID" value="KAI6653004.1"/>
    <property type="molecule type" value="Genomic_DNA"/>
</dbReference>
<name>A0AAV7JWX4_9METZ</name>
<sequence>MIPVQDRSAATLIPLIQRYILPGNTIFSEEWASYHAFPASSFQHLTVNHILNFVDPTTGVHTQTVESTWDGAKKRLTNCMTTNPKPLDTHSSEVCWLKNIET</sequence>
<evidence type="ECO:0000259" key="1">
    <source>
        <dbReference type="Pfam" id="PF12762"/>
    </source>
</evidence>
<gene>
    <name evidence="2" type="ORF">LOD99_4081</name>
</gene>
<evidence type="ECO:0000313" key="3">
    <source>
        <dbReference type="Proteomes" id="UP001165289"/>
    </source>
</evidence>
<feature type="domain" description="ISXO2-like transposase" evidence="1">
    <location>
        <begin position="3"/>
        <end position="78"/>
    </location>
</feature>
<dbReference type="Pfam" id="PF12762">
    <property type="entry name" value="DDE_Tnp_IS1595"/>
    <property type="match status" value="1"/>
</dbReference>
<keyword evidence="3" id="KW-1185">Reference proteome</keyword>
<proteinExistence type="predicted"/>
<dbReference type="InterPro" id="IPR024445">
    <property type="entry name" value="Tnp_ISXO2-like"/>
</dbReference>
<protein>
    <recommendedName>
        <fullName evidence="1">ISXO2-like transposase domain-containing protein</fullName>
    </recommendedName>
</protein>
<organism evidence="2 3">
    <name type="scientific">Oopsacas minuta</name>
    <dbReference type="NCBI Taxonomy" id="111878"/>
    <lineage>
        <taxon>Eukaryota</taxon>
        <taxon>Metazoa</taxon>
        <taxon>Porifera</taxon>
        <taxon>Hexactinellida</taxon>
        <taxon>Hexasterophora</taxon>
        <taxon>Lyssacinosida</taxon>
        <taxon>Leucopsacidae</taxon>
        <taxon>Oopsacas</taxon>
    </lineage>
</organism>
<dbReference type="PANTHER" id="PTHR47163:SF2">
    <property type="entry name" value="SI:DKEY-17M8.2"/>
    <property type="match status" value="1"/>
</dbReference>